<dbReference type="SUPFAM" id="SSF47384">
    <property type="entry name" value="Homodimeric domain of signal transducing histidine kinase"/>
    <property type="match status" value="1"/>
</dbReference>
<keyword evidence="5" id="KW-0597">Phosphoprotein</keyword>
<dbReference type="GO" id="GO:0016301">
    <property type="term" value="F:kinase activity"/>
    <property type="evidence" value="ECO:0007669"/>
    <property type="project" value="UniProtKB-KW"/>
</dbReference>
<evidence type="ECO:0000256" key="10">
    <source>
        <dbReference type="ARBA" id="ARBA00022840"/>
    </source>
</evidence>
<evidence type="ECO:0000256" key="12">
    <source>
        <dbReference type="ARBA" id="ARBA00023012"/>
    </source>
</evidence>
<evidence type="ECO:0000256" key="4">
    <source>
        <dbReference type="ARBA" id="ARBA00022475"/>
    </source>
</evidence>
<keyword evidence="6" id="KW-0808">Transferase</keyword>
<dbReference type="InterPro" id="IPR036097">
    <property type="entry name" value="HisK_dim/P_sf"/>
</dbReference>
<comment type="catalytic activity">
    <reaction evidence="1">
        <text>ATP + protein L-histidine = ADP + protein N-phospho-L-histidine.</text>
        <dbReference type="EC" id="2.7.13.3"/>
    </reaction>
</comment>
<dbReference type="PROSITE" id="PS50109">
    <property type="entry name" value="HIS_KIN"/>
    <property type="match status" value="1"/>
</dbReference>
<evidence type="ECO:0000256" key="3">
    <source>
        <dbReference type="ARBA" id="ARBA00012438"/>
    </source>
</evidence>
<keyword evidence="10" id="KW-0067">ATP-binding</keyword>
<name>A0ABY4H4D4_9BACI</name>
<evidence type="ECO:0000256" key="7">
    <source>
        <dbReference type="ARBA" id="ARBA00022692"/>
    </source>
</evidence>
<keyword evidence="12" id="KW-0902">Two-component regulatory system</keyword>
<evidence type="ECO:0000256" key="8">
    <source>
        <dbReference type="ARBA" id="ARBA00022741"/>
    </source>
</evidence>
<evidence type="ECO:0000256" key="13">
    <source>
        <dbReference type="ARBA" id="ARBA00023136"/>
    </source>
</evidence>
<feature type="domain" description="Histidine kinase" evidence="15">
    <location>
        <begin position="59"/>
        <end position="253"/>
    </location>
</feature>
<dbReference type="EMBL" id="CP095074">
    <property type="protein sequence ID" value="UOQ95028.1"/>
    <property type="molecule type" value="Genomic_DNA"/>
</dbReference>
<evidence type="ECO:0000256" key="5">
    <source>
        <dbReference type="ARBA" id="ARBA00022553"/>
    </source>
</evidence>
<dbReference type="CDD" id="cd00082">
    <property type="entry name" value="HisKA"/>
    <property type="match status" value="1"/>
</dbReference>
<dbReference type="Pfam" id="PF00512">
    <property type="entry name" value="HisKA"/>
    <property type="match status" value="1"/>
</dbReference>
<keyword evidence="13" id="KW-0472">Membrane</keyword>
<keyword evidence="8" id="KW-0547">Nucleotide-binding</keyword>
<dbReference type="Pfam" id="PF02518">
    <property type="entry name" value="HATPase_c"/>
    <property type="match status" value="1"/>
</dbReference>
<feature type="region of interest" description="Disordered" evidence="14">
    <location>
        <begin position="1"/>
        <end position="21"/>
    </location>
</feature>
<dbReference type="SUPFAM" id="SSF55874">
    <property type="entry name" value="ATPase domain of HSP90 chaperone/DNA topoisomerase II/histidine kinase"/>
    <property type="match status" value="1"/>
</dbReference>
<dbReference type="Gene3D" id="1.10.287.130">
    <property type="match status" value="1"/>
</dbReference>
<evidence type="ECO:0000256" key="11">
    <source>
        <dbReference type="ARBA" id="ARBA00022989"/>
    </source>
</evidence>
<evidence type="ECO:0000313" key="17">
    <source>
        <dbReference type="EMBL" id="UOQ95028.1"/>
    </source>
</evidence>
<keyword evidence="18" id="KW-1185">Reference proteome</keyword>
<dbReference type="SMART" id="SM00387">
    <property type="entry name" value="HATPase_c"/>
    <property type="match status" value="1"/>
</dbReference>
<dbReference type="InterPro" id="IPR036890">
    <property type="entry name" value="HATPase_C_sf"/>
</dbReference>
<dbReference type="PANTHER" id="PTHR45528:SF1">
    <property type="entry name" value="SENSOR HISTIDINE KINASE CPXA"/>
    <property type="match status" value="1"/>
</dbReference>
<dbReference type="InterPro" id="IPR003594">
    <property type="entry name" value="HATPase_dom"/>
</dbReference>
<evidence type="ECO:0000256" key="1">
    <source>
        <dbReference type="ARBA" id="ARBA00000085"/>
    </source>
</evidence>
<gene>
    <name evidence="17" type="ORF">MUO14_08915</name>
</gene>
<keyword evidence="4" id="KW-1003">Cell membrane</keyword>
<protein>
    <recommendedName>
        <fullName evidence="3">histidine kinase</fullName>
        <ecNumber evidence="3">2.7.13.3</ecNumber>
    </recommendedName>
</protein>
<dbReference type="PANTHER" id="PTHR45528">
    <property type="entry name" value="SENSOR HISTIDINE KINASE CPXA"/>
    <property type="match status" value="1"/>
</dbReference>
<dbReference type="Pfam" id="PF00672">
    <property type="entry name" value="HAMP"/>
    <property type="match status" value="1"/>
</dbReference>
<organism evidence="17 18">
    <name type="scientific">Halobacillus shinanisalinarum</name>
    <dbReference type="NCBI Taxonomy" id="2932258"/>
    <lineage>
        <taxon>Bacteria</taxon>
        <taxon>Bacillati</taxon>
        <taxon>Bacillota</taxon>
        <taxon>Bacilli</taxon>
        <taxon>Bacillales</taxon>
        <taxon>Bacillaceae</taxon>
        <taxon>Halobacillus</taxon>
    </lineage>
</organism>
<accession>A0ABY4H4D4</accession>
<dbReference type="SMART" id="SM00388">
    <property type="entry name" value="HisKA"/>
    <property type="match status" value="1"/>
</dbReference>
<proteinExistence type="predicted"/>
<dbReference type="Gene3D" id="3.30.565.10">
    <property type="entry name" value="Histidine kinase-like ATPase, C-terminal domain"/>
    <property type="match status" value="1"/>
</dbReference>
<dbReference type="InterPro" id="IPR050398">
    <property type="entry name" value="HssS/ArlS-like"/>
</dbReference>
<sequence length="254" mass="28893">MQEAMERKGEAGIPLPVKRSNGDEIGQLEESFNHMIHELEESRQREQQEEKIRRELIANLSHDLRTPLTTIRAALNGVSPEVTSEQGQDKLLSVNNKIDYVSDLIDNLLSFTLLTGKKYPYHPEDIEMNRFIRETAAHWYPALEEHGIEVDVQTLDKPIYWNVDPKWMERVFDNLLQNLVRYASDGGYAGLAVTHDKITVEDHGPGMKKTADRQGTGIGLSIVELMTREMNVRLAIETDEQGTKVSMTKKDAHA</sequence>
<dbReference type="InterPro" id="IPR003660">
    <property type="entry name" value="HAMP_dom"/>
</dbReference>
<keyword evidence="7" id="KW-0812">Transmembrane</keyword>
<dbReference type="Proteomes" id="UP000831880">
    <property type="component" value="Chromosome"/>
</dbReference>
<evidence type="ECO:0000256" key="2">
    <source>
        <dbReference type="ARBA" id="ARBA00004651"/>
    </source>
</evidence>
<feature type="compositionally biased region" description="Basic and acidic residues" evidence="14">
    <location>
        <begin position="1"/>
        <end position="10"/>
    </location>
</feature>
<evidence type="ECO:0000256" key="6">
    <source>
        <dbReference type="ARBA" id="ARBA00022679"/>
    </source>
</evidence>
<evidence type="ECO:0000256" key="14">
    <source>
        <dbReference type="SAM" id="MobiDB-lite"/>
    </source>
</evidence>
<keyword evidence="11" id="KW-1133">Transmembrane helix</keyword>
<dbReference type="EC" id="2.7.13.3" evidence="3"/>
<dbReference type="InterPro" id="IPR005467">
    <property type="entry name" value="His_kinase_dom"/>
</dbReference>
<feature type="domain" description="HAMP" evidence="16">
    <location>
        <begin position="14"/>
        <end position="44"/>
    </location>
</feature>
<evidence type="ECO:0000313" key="18">
    <source>
        <dbReference type="Proteomes" id="UP000831880"/>
    </source>
</evidence>
<dbReference type="PROSITE" id="PS50885">
    <property type="entry name" value="HAMP"/>
    <property type="match status" value="1"/>
</dbReference>
<evidence type="ECO:0000259" key="16">
    <source>
        <dbReference type="PROSITE" id="PS50885"/>
    </source>
</evidence>
<reference evidence="17 18" key="1">
    <citation type="submission" date="2022-04" db="EMBL/GenBank/DDBJ databases">
        <title>Halobacillus sp. isolated from saltern.</title>
        <authorList>
            <person name="Won M."/>
            <person name="Lee C.-M."/>
            <person name="Woen H.-Y."/>
            <person name="Kwon S.-W."/>
        </authorList>
    </citation>
    <scope>NUCLEOTIDE SEQUENCE [LARGE SCALE GENOMIC DNA]</scope>
    <source>
        <strain evidence="17 18">SSTM10-2</strain>
    </source>
</reference>
<dbReference type="CDD" id="cd06225">
    <property type="entry name" value="HAMP"/>
    <property type="match status" value="1"/>
</dbReference>
<evidence type="ECO:0000256" key="9">
    <source>
        <dbReference type="ARBA" id="ARBA00022777"/>
    </source>
</evidence>
<dbReference type="InterPro" id="IPR003661">
    <property type="entry name" value="HisK_dim/P_dom"/>
</dbReference>
<keyword evidence="9 17" id="KW-0418">Kinase</keyword>
<comment type="subcellular location">
    <subcellularLocation>
        <location evidence="2">Cell membrane</location>
        <topology evidence="2">Multi-pass membrane protein</topology>
    </subcellularLocation>
</comment>
<evidence type="ECO:0000259" key="15">
    <source>
        <dbReference type="PROSITE" id="PS50109"/>
    </source>
</evidence>